<organism evidence="26">
    <name type="scientific">Rattus norvegicus</name>
    <name type="common">Rat</name>
    <dbReference type="NCBI Taxonomy" id="10116"/>
    <lineage>
        <taxon>Eukaryota</taxon>
        <taxon>Metazoa</taxon>
        <taxon>Chordata</taxon>
        <taxon>Craniata</taxon>
        <taxon>Vertebrata</taxon>
        <taxon>Euteleostomi</taxon>
        <taxon>Mammalia</taxon>
        <taxon>Eutheria</taxon>
        <taxon>Euarchontoglires</taxon>
        <taxon>Glires</taxon>
        <taxon>Rodentia</taxon>
        <taxon>Myomorpha</taxon>
        <taxon>Muroidea</taxon>
        <taxon>Muridae</taxon>
        <taxon>Murinae</taxon>
        <taxon>Rattus</taxon>
    </lineage>
</organism>
<evidence type="ECO:0000256" key="7">
    <source>
        <dbReference type="ARBA" id="ARBA00022723"/>
    </source>
</evidence>
<dbReference type="Gene3D" id="3.40.190.80">
    <property type="match status" value="1"/>
</dbReference>
<evidence type="ECO:0000256" key="3">
    <source>
        <dbReference type="ARBA" id="ARBA00004678"/>
    </source>
</evidence>
<evidence type="ECO:0000313" key="28">
    <source>
        <dbReference type="Proteomes" id="UP000002494"/>
    </source>
</evidence>
<evidence type="ECO:0000256" key="24">
    <source>
        <dbReference type="SAM" id="MobiDB-lite"/>
    </source>
</evidence>
<keyword evidence="13" id="KW-0333">Golgi apparatus</keyword>
<evidence type="ECO:0000256" key="16">
    <source>
        <dbReference type="ARBA" id="ARBA00037848"/>
    </source>
</evidence>
<name>Q7TPJ5_RAT</name>
<evidence type="ECO:0000256" key="11">
    <source>
        <dbReference type="ARBA" id="ARBA00022989"/>
    </source>
</evidence>
<evidence type="ECO:0000256" key="2">
    <source>
        <dbReference type="ARBA" id="ARBA00001946"/>
    </source>
</evidence>
<keyword evidence="10" id="KW-0735">Signal-anchor</keyword>
<feature type="binding site" evidence="23">
    <location>
        <position position="299"/>
    </location>
    <ligand>
        <name>Mg(2+)</name>
        <dbReference type="ChEBI" id="CHEBI:18420"/>
        <label>1</label>
        <note>catalytic</note>
    </ligand>
</feature>
<dbReference type="OrthoDB" id="74460at2759"/>
<evidence type="ECO:0000256" key="17">
    <source>
        <dbReference type="ARBA" id="ARBA00039400"/>
    </source>
</evidence>
<evidence type="ECO:0000313" key="27">
    <source>
        <dbReference type="Ensembl" id="ENSRNOP00000066904.1"/>
    </source>
</evidence>
<dbReference type="Proteomes" id="UP000002494">
    <property type="component" value="Chromosome 5"/>
</dbReference>
<dbReference type="ExpressionAtlas" id="Q7TPJ5">
    <property type="expression patterns" value="baseline and differential"/>
</dbReference>
<dbReference type="STRING" id="10116.ENSRNOP00000065350"/>
<keyword evidence="30" id="KW-1267">Proteomics identification</keyword>
<dbReference type="PROSITE" id="PS00630">
    <property type="entry name" value="IMP_2"/>
    <property type="match status" value="1"/>
</dbReference>
<dbReference type="EMBL" id="AY321340">
    <property type="protein sequence ID" value="AAP86272.1"/>
    <property type="molecule type" value="mRNA"/>
</dbReference>
<evidence type="ECO:0000256" key="14">
    <source>
        <dbReference type="ARBA" id="ARBA00023136"/>
    </source>
</evidence>
<evidence type="ECO:0000256" key="12">
    <source>
        <dbReference type="ARBA" id="ARBA00022990"/>
    </source>
</evidence>
<dbReference type="GO" id="GO:0046872">
    <property type="term" value="F:metal ion binding"/>
    <property type="evidence" value="ECO:0007669"/>
    <property type="project" value="UniProtKB-KW"/>
</dbReference>
<dbReference type="RGD" id="1306455">
    <property type="gene designation" value="Bpnt2"/>
</dbReference>
<comment type="cofactor">
    <cofactor evidence="2 23">
        <name>Mg(2+)</name>
        <dbReference type="ChEBI" id="CHEBI:18420"/>
    </cofactor>
</comment>
<keyword evidence="15" id="KW-0325">Glycoprotein</keyword>
<evidence type="ECO:0000256" key="10">
    <source>
        <dbReference type="ARBA" id="ARBA00022968"/>
    </source>
</evidence>
<dbReference type="EC" id="3.1.3.7" evidence="5"/>
<keyword evidence="28" id="KW-1185">Reference proteome</keyword>
<evidence type="ECO:0000256" key="20">
    <source>
        <dbReference type="ARBA" id="ARBA00042166"/>
    </source>
</evidence>
<evidence type="ECO:0000256" key="4">
    <source>
        <dbReference type="ARBA" id="ARBA00009759"/>
    </source>
</evidence>
<evidence type="ECO:0000313" key="29">
    <source>
        <dbReference type="RGD" id="1306455"/>
    </source>
</evidence>
<evidence type="ECO:0000256" key="22">
    <source>
        <dbReference type="ARBA" id="ARBA00046205"/>
    </source>
</evidence>
<dbReference type="Pfam" id="PF00459">
    <property type="entry name" value="Inositol_P"/>
    <property type="match status" value="1"/>
</dbReference>
<keyword evidence="11 25" id="KW-1133">Transmembrane helix</keyword>
<keyword evidence="12" id="KW-0007">Acetylation</keyword>
<evidence type="ECO:0000256" key="6">
    <source>
        <dbReference type="ARBA" id="ARBA00022692"/>
    </source>
</evidence>
<feature type="region of interest" description="Disordered" evidence="24">
    <location>
        <begin position="80"/>
        <end position="101"/>
    </location>
</feature>
<evidence type="ECO:0007829" key="30">
    <source>
        <dbReference type="PeptideAtlas" id="Q7TPJ5"/>
    </source>
</evidence>
<dbReference type="FunFam" id="3.30.540.10:FF:000012">
    <property type="entry name" value="Blast:Putative inositol monophosphatase 3"/>
    <property type="match status" value="2"/>
</dbReference>
<feature type="binding site" evidence="23">
    <location>
        <position position="297"/>
    </location>
    <ligand>
        <name>Mg(2+)</name>
        <dbReference type="ChEBI" id="CHEBI:18420"/>
        <label>1</label>
        <note>catalytic</note>
    </ligand>
</feature>
<keyword evidence="7 23" id="KW-0479">Metal-binding</keyword>
<evidence type="ECO:0000313" key="26">
    <source>
        <dbReference type="EMBL" id="AAP86272.1"/>
    </source>
</evidence>
<evidence type="ECO:0000256" key="15">
    <source>
        <dbReference type="ARBA" id="ARBA00023180"/>
    </source>
</evidence>
<accession>Q7TPJ5</accession>
<dbReference type="Bgee" id="ENSRNOG00000027079">
    <property type="expression patterns" value="Expressed in testis and 4 other cell types or tissues"/>
</dbReference>
<dbReference type="FunFam" id="3.40.190.80:FF:000007">
    <property type="entry name" value="Blast:Putative inositol monophosphatase 3"/>
    <property type="match status" value="1"/>
</dbReference>
<keyword evidence="9 23" id="KW-0460">Magnesium</keyword>
<comment type="subcellular location">
    <subcellularLocation>
        <location evidence="16">Golgi apparatus</location>
        <location evidence="16">trans-Golgi network membrane</location>
        <topology evidence="16">Single-pass type II membrane protein</topology>
    </subcellularLocation>
</comment>
<dbReference type="InterPro" id="IPR020550">
    <property type="entry name" value="Inositol_monophosphatase_CS"/>
</dbReference>
<proteinExistence type="evidence at protein level"/>
<reference evidence="27 28" key="2">
    <citation type="journal article" date="2004" name="Nature">
        <title>Genome sequence of the Brown Norway rat yields insights into mammalian evolution.</title>
        <authorList>
            <consortium name="Rat Genome Sequencing Project Consortium"/>
            <person name="Gibbs R.A."/>
            <person name="Weinstock G.M."/>
            <person name="Metzker M.L."/>
            <person name="Muzny D.M."/>
            <person name="Sodergren E.J."/>
            <person name="Scherer S."/>
            <person name="Scott G."/>
            <person name="Steffen D."/>
            <person name="Worley K.C."/>
            <person name="Burch P.E."/>
            <person name="Okwuonu G."/>
            <person name="Hines S."/>
            <person name="Lewis L."/>
            <person name="Deramo C."/>
            <person name="Delgado O."/>
            <person name="Dugan-Rocha S."/>
            <person name="Miner G."/>
            <person name="Morgan M."/>
            <person name="Hawes A."/>
            <person name="Gill R."/>
            <person name="Holt R.A."/>
            <person name="Adams M.D."/>
            <person name="Amanatides P.G."/>
            <person name="Baden-Tillson H."/>
            <person name="Barnstead M."/>
            <person name="Chin S."/>
            <person name="Evans C.A."/>
            <person name="Ferriera S."/>
            <person name="Fosler C."/>
            <person name="Glodek A."/>
            <person name="Gu Z."/>
            <person name="Jennings D."/>
            <person name="Kraft C.L."/>
            <person name="Nguyen T."/>
            <person name="Pfannkoch C.M."/>
            <person name="Sitter C."/>
            <person name="Sutton G.G."/>
            <person name="Venter J.C."/>
            <person name="Woodage T."/>
            <person name="Smith D."/>
            <person name="Lee H.-M."/>
            <person name="Gustafson E."/>
            <person name="Cahill P."/>
            <person name="Kana A."/>
            <person name="Doucette-Stamm L."/>
            <person name="Weinstock K."/>
            <person name="Fechtel K."/>
            <person name="Weiss R.B."/>
            <person name="Dunn D.M."/>
            <person name="Green E.D."/>
            <person name="Blakesley R.W."/>
            <person name="Bouffard G.G."/>
            <person name="De Jong P.J."/>
            <person name="Osoegawa K."/>
            <person name="Zhu B."/>
            <person name="Marra M."/>
            <person name="Schein J."/>
            <person name="Bosdet I."/>
            <person name="Fjell C."/>
            <person name="Jones S."/>
            <person name="Krzywinski M."/>
            <person name="Mathewson C."/>
            <person name="Siddiqui A."/>
            <person name="Wye N."/>
            <person name="McPherson J."/>
            <person name="Zhao S."/>
            <person name="Fraser C.M."/>
            <person name="Shetty J."/>
            <person name="Shatsman S."/>
            <person name="Geer K."/>
            <person name="Chen Y."/>
            <person name="Abramzon S."/>
            <person name="Nierman W.C."/>
            <person name="Havlak P.H."/>
            <person name="Chen R."/>
            <person name="Durbin K.J."/>
            <person name="Egan A."/>
            <person name="Ren Y."/>
            <person name="Song X.-Z."/>
            <person name="Li B."/>
            <person name="Liu Y."/>
            <person name="Qin X."/>
            <person name="Cawley S."/>
            <person name="Cooney A.J."/>
            <person name="D'Souza L.M."/>
            <person name="Martin K."/>
            <person name="Wu J.Q."/>
            <person name="Gonzalez-Garay M.L."/>
            <person name="Jackson A.R."/>
            <person name="Kalafus K.J."/>
            <person name="McLeod M.P."/>
            <person name="Milosavljevic A."/>
            <person name="Virk D."/>
            <person name="Volkov A."/>
            <person name="Wheeler D.A."/>
            <person name="Zhang Z."/>
            <person name="Bailey J.A."/>
            <person name="Eichler E.E."/>
            <person name="Tuzun E."/>
            <person name="Birney E."/>
            <person name="Mongin E."/>
            <person name="Ureta-Vidal A."/>
            <person name="Woodwark C."/>
            <person name="Zdobnov E."/>
            <person name="Bork P."/>
            <person name="Suyama M."/>
            <person name="Torrents D."/>
            <person name="Alexandersson M."/>
            <person name="Trask B.J."/>
            <person name="Young J.M."/>
            <person name="Huang H."/>
            <person name="Wang H."/>
            <person name="Xing H."/>
            <person name="Daniels S."/>
            <person name="Gietzen D."/>
            <person name="Schmidt J."/>
            <person name="Stevens K."/>
            <person name="Vitt U."/>
            <person name="Wingrove J."/>
            <person name="Camara F."/>
            <person name="Mar Alba M."/>
            <person name="Abril J.F."/>
            <person name="Guigo R."/>
            <person name="Smit A."/>
            <person name="Dubchak I."/>
            <person name="Rubin E.M."/>
            <person name="Couronne O."/>
            <person name="Poliakov A."/>
            <person name="Huebner N."/>
            <person name="Ganten D."/>
            <person name="Goesele C."/>
            <person name="Hummel O."/>
            <person name="Kreitler T."/>
            <person name="Lee Y.-A."/>
            <person name="Monti J."/>
            <person name="Schulz H."/>
            <person name="Zimdahl H."/>
            <person name="Himmelbauer H."/>
            <person name="Lehrach H."/>
            <person name="Jacob H.J."/>
            <person name="Bromberg S."/>
            <person name="Gullings-Handley J."/>
            <person name="Jensen-Seaman M.I."/>
            <person name="Kwitek A.E."/>
            <person name="Lazar J."/>
            <person name="Pasko D."/>
            <person name="Tonellato P.J."/>
            <person name="Twigger S."/>
            <person name="Ponting C.P."/>
            <person name="Duarte J.M."/>
            <person name="Rice S."/>
            <person name="Goodstadt L."/>
            <person name="Beatson S.A."/>
            <person name="Emes R.D."/>
            <person name="Winter E.E."/>
            <person name="Webber C."/>
            <person name="Brandt P."/>
            <person name="Nyakatura G."/>
            <person name="Adetobi M."/>
            <person name="Chiaromonte F."/>
            <person name="Elnitski L."/>
            <person name="Eswara P."/>
            <person name="Hardison R.C."/>
            <person name="Hou M."/>
            <person name="Kolbe D."/>
            <person name="Makova K."/>
            <person name="Miller W."/>
            <person name="Nekrutenko A."/>
            <person name="Riemer C."/>
            <person name="Schwartz S."/>
            <person name="Taylor J."/>
            <person name="Yang S."/>
            <person name="Zhang Y."/>
            <person name="Lindpaintner K."/>
            <person name="Andrews T.D."/>
            <person name="Caccamo M."/>
            <person name="Clamp M."/>
            <person name="Clarke L."/>
            <person name="Curwen V."/>
            <person name="Durbin R.M."/>
            <person name="Eyras E."/>
            <person name="Searle S.M."/>
            <person name="Cooper G.M."/>
            <person name="Batzoglou S."/>
            <person name="Brudno M."/>
            <person name="Sidow A."/>
            <person name="Stone E.A."/>
            <person name="Payseur B.A."/>
            <person name="Bourque G."/>
            <person name="Lopez-Otin C."/>
            <person name="Puente X.S."/>
            <person name="Chakrabarti K."/>
            <person name="Chatterji S."/>
            <person name="Dewey C."/>
            <person name="Pachter L."/>
            <person name="Bray N."/>
            <person name="Yap V.B."/>
            <person name="Caspi A."/>
            <person name="Tesler G."/>
            <person name="Pevzner P.A."/>
            <person name="Haussler D."/>
            <person name="Roskin K.M."/>
            <person name="Baertsch R."/>
            <person name="Clawson H."/>
            <person name="Furey T.S."/>
            <person name="Hinrichs A.S."/>
            <person name="Karolchik D."/>
            <person name="Kent W.J."/>
            <person name="Rosenbloom K.R."/>
            <person name="Trumbower H."/>
            <person name="Weirauch M."/>
            <person name="Cooper D.N."/>
            <person name="Stenson P.D."/>
            <person name="Ma B."/>
            <person name="Brent M."/>
            <person name="Arumugam M."/>
            <person name="Shteynberg D."/>
            <person name="Copley R.R."/>
            <person name="Taylor M.S."/>
            <person name="Riethman H."/>
            <person name="Mudunuri U."/>
            <person name="Peterson J."/>
            <person name="Guyer M."/>
            <person name="Felsenfeld A."/>
            <person name="Old S."/>
            <person name="Mockrin S."/>
            <person name="Collins F.S."/>
        </authorList>
    </citation>
    <scope>NUCLEOTIDE SEQUENCE [LARGE SCALE GENOMIC DNA]</scope>
    <source>
        <strain evidence="27 28">Brown Norway</strain>
    </source>
</reference>
<evidence type="ECO:0000256" key="8">
    <source>
        <dbReference type="ARBA" id="ARBA00022801"/>
    </source>
</evidence>
<protein>
    <recommendedName>
        <fullName evidence="17">Golgi-resident adenosine 3',5'-bisphosphate 3'-phosphatase</fullName>
        <ecNumber evidence="5">3.1.3.7</ecNumber>
    </recommendedName>
    <alternativeName>
        <fullName evidence="21">3'(2'), 5'-bisphosphate nucleotidase 2</fullName>
    </alternativeName>
    <alternativeName>
        <fullName evidence="20">Inositol monophosphatase domain-containing protein 1</fullName>
    </alternativeName>
    <alternativeName>
        <fullName evidence="19">Myo-inositol monophosphatase A3</fullName>
    </alternativeName>
    <alternativeName>
        <fullName evidence="18">Phosphoadenosine phosphate 3'-nucleotidase</fullName>
    </alternativeName>
</protein>
<dbReference type="AlphaFoldDB" id="Q7TPJ5"/>
<feature type="binding site" evidence="23">
    <location>
        <position position="300"/>
    </location>
    <ligand>
        <name>Mg(2+)</name>
        <dbReference type="ChEBI" id="CHEBI:18420"/>
        <label>1</label>
        <note>catalytic</note>
    </ligand>
</feature>
<evidence type="ECO:0000256" key="23">
    <source>
        <dbReference type="PIRSR" id="PIRSR600760-2"/>
    </source>
</evidence>
<dbReference type="PANTHER" id="PTHR43028:SF6">
    <property type="entry name" value="GOLGI-RESIDENT ADENOSINE 3',5'-BISPHOSPHATE 3'-PHOSPHATASE"/>
    <property type="match status" value="1"/>
</dbReference>
<keyword evidence="8" id="KW-0378">Hydrolase</keyword>
<dbReference type="Gene3D" id="3.30.540.10">
    <property type="entry name" value="Fructose-1,6-Bisphosphatase, subunit A, domain 1"/>
    <property type="match status" value="1"/>
</dbReference>
<keyword evidence="6 25" id="KW-0812">Transmembrane</keyword>
<sequence length="569" mass="60824">MGIRLSPLGVAVFFLLGLGVLYHLYSGFLAGRFSLFGLGGEPAGGAAEVAVDGGTVDLREMLAVAVLAAERGGDEVRRVRESNVLHEKSKGKTREGAEDKMTSGDVLSNRKMFYLLKTAFPNVQDVNSQGGLGNLEYTGAGVSLTLGSSPVAAYVYKTHKSSYTVYIEEKAVGTGLCLVAIASITLTSCPVPITHQCLLPNALLLWEQTRNALHLASTFVISRPCSILCLPPPVWQSYTDRYTELNASTASMINTEEHVDASDKEVIVWNRKIPEDILKEIAAPKEVPAESVTVWIDPLDATQEYTEDLRKYVTTMVCVAVNGKPVLGVIHKPFSEYTAWAMVDSGSNVKARSSYNEKTPKIIVSRSHAGMVKQVALQTFGNQTLIIPAGGAGYKVLALLDVPDMTQEKADLYIHVTYIKKWDICAGNAILKALGGHMTTLSGEEISYTGSDGIEGGLLASIRMNHQALMLSSEVGEHSSHEGSALVTQAQKYSGVPTILTFLVIVGGHPGTTWKVQAETIGIVLAATTYGGCVAPQCPKISAGYLKSQSAKPLTPSAPSHITLPKASL</sequence>
<dbReference type="InterPro" id="IPR050725">
    <property type="entry name" value="CysQ/Inositol_MonoPase"/>
</dbReference>
<dbReference type="SUPFAM" id="SSF56655">
    <property type="entry name" value="Carbohydrate phosphatase"/>
    <property type="match status" value="2"/>
</dbReference>
<comment type="function">
    <text evidence="22">Exhibits 3'-nucleotidase activity toward adenosine 3',5'-bisphosphate (PAP), namely hydrolyzes adenosine 3',5'-bisphosphate into adenosine 5'-monophosphate (AMP) and a phosphate. May play a role in the formation of skeletal elements derived through endochondral ossification, possibly by clearing adenosine 3',5'-bisphosphate produced by Golgi sulfotransferases during glycosaminoglycan sulfation. Has no activity toward 3'-phosphoadenosine 5'-phosphosulfate (PAPS) or inositol phosphate (IP) substrates including I(1)P, I(1,4)P2, I(1,3,4)P3, I(1,4,5)P3 and I(1,3,4,5)P4.</text>
</comment>
<evidence type="ECO:0000256" key="5">
    <source>
        <dbReference type="ARBA" id="ARBA00012633"/>
    </source>
</evidence>
<dbReference type="InterPro" id="IPR000760">
    <property type="entry name" value="Inositol_monophosphatase-like"/>
</dbReference>
<dbReference type="GO" id="GO:0046854">
    <property type="term" value="P:phosphatidylinositol phosphate biosynthetic process"/>
    <property type="evidence" value="ECO:0007669"/>
    <property type="project" value="InterPro"/>
</dbReference>
<comment type="catalytic activity">
    <reaction evidence="1">
        <text>adenosine 3',5'-bisphosphate + H2O = AMP + phosphate</text>
        <dbReference type="Rhea" id="RHEA:10040"/>
        <dbReference type="ChEBI" id="CHEBI:15377"/>
        <dbReference type="ChEBI" id="CHEBI:43474"/>
        <dbReference type="ChEBI" id="CHEBI:58343"/>
        <dbReference type="ChEBI" id="CHEBI:456215"/>
        <dbReference type="EC" id="3.1.3.7"/>
    </reaction>
</comment>
<evidence type="ECO:0000256" key="21">
    <source>
        <dbReference type="ARBA" id="ARBA00043030"/>
    </source>
</evidence>
<dbReference type="PaxDb" id="10116-ENSRNOP00000065350"/>
<evidence type="ECO:0000256" key="19">
    <source>
        <dbReference type="ARBA" id="ARBA00042119"/>
    </source>
</evidence>
<evidence type="ECO:0000256" key="1">
    <source>
        <dbReference type="ARBA" id="ARBA00001625"/>
    </source>
</evidence>
<dbReference type="GO" id="GO:0008441">
    <property type="term" value="F:3'(2'),5'-bisphosphate nucleotidase activity"/>
    <property type="evidence" value="ECO:0007669"/>
    <property type="project" value="UniProtKB-EC"/>
</dbReference>
<dbReference type="CDD" id="cd01640">
    <property type="entry name" value="IPPase"/>
    <property type="match status" value="1"/>
</dbReference>
<comment type="similarity">
    <text evidence="4">Belongs to the inositol monophosphatase superfamily.</text>
</comment>
<feature type="binding site" evidence="23">
    <location>
        <position position="423"/>
    </location>
    <ligand>
        <name>Mg(2+)</name>
        <dbReference type="ChEBI" id="CHEBI:18420"/>
        <label>1</label>
        <note>catalytic</note>
    </ligand>
</feature>
<comment type="pathway">
    <text evidence="3">Sulfur metabolism.</text>
</comment>
<evidence type="ECO:0000256" key="9">
    <source>
        <dbReference type="ARBA" id="ARBA00022842"/>
    </source>
</evidence>
<evidence type="ECO:0000256" key="18">
    <source>
        <dbReference type="ARBA" id="ARBA00042064"/>
    </source>
</evidence>
<evidence type="ECO:0000256" key="13">
    <source>
        <dbReference type="ARBA" id="ARBA00023034"/>
    </source>
</evidence>
<dbReference type="GeneTree" id="ENSGT00940000160216"/>
<keyword evidence="14 25" id="KW-0472">Membrane</keyword>
<dbReference type="PANTHER" id="PTHR43028">
    <property type="entry name" value="3'(2'),5'-BISPHOSPHATE NUCLEOTIDASE 1"/>
    <property type="match status" value="1"/>
</dbReference>
<evidence type="ECO:0000256" key="25">
    <source>
        <dbReference type="SAM" id="Phobius"/>
    </source>
</evidence>
<reference evidence="27" key="3">
    <citation type="submission" date="2025-05" db="UniProtKB">
        <authorList>
            <consortium name="Ensembl"/>
        </authorList>
    </citation>
    <scope>IDENTIFICATION</scope>
    <source>
        <strain evidence="27">Brown Norway</strain>
    </source>
</reference>
<reference evidence="26" key="1">
    <citation type="submission" date="2003-06" db="EMBL/GenBank/DDBJ databases">
        <title>Liver regeneration after PH.</title>
        <authorList>
            <person name="Xu C.S."/>
            <person name="Li W.Q."/>
            <person name="Li Y.C."/>
            <person name="Zhao L.F."/>
            <person name="Ma H."/>
            <person name="Wang L."/>
            <person name="Wang S.F."/>
            <person name="Han H.P."/>
            <person name="Wang G.P."/>
            <person name="Chai L.Q."/>
            <person name="Yuan J.Y."/>
            <person name="Yang K.J."/>
            <person name="Yan H.M."/>
            <person name="Chang C.F."/>
            <person name="Shi J.B."/>
            <person name="Rahman S."/>
            <person name="Wang Q.N."/>
            <person name="Zhang J.B."/>
        </authorList>
    </citation>
    <scope>NUCLEOTIDE SEQUENCE</scope>
</reference>
<dbReference type="GO" id="GO:0005794">
    <property type="term" value="C:Golgi apparatus"/>
    <property type="evidence" value="ECO:0007669"/>
    <property type="project" value="UniProtKB-SubCell"/>
</dbReference>
<dbReference type="Ensembl" id="ENSRNOT00000033151.6">
    <property type="protein sequence ID" value="ENSRNOP00000066904.1"/>
    <property type="gene ID" value="ENSRNOG00000046647.5"/>
</dbReference>
<feature type="transmembrane region" description="Helical" evidence="25">
    <location>
        <begin position="7"/>
        <end position="25"/>
    </location>
</feature>
<gene>
    <name evidence="27 29" type="primary">Bpnt2</name>
    <name evidence="29" type="synonym">Impad1</name>
    <name evidence="29" type="synonym">LOC100910881</name>
</gene>